<dbReference type="Proteomes" id="UP000182712">
    <property type="component" value="Unassembled WGS sequence"/>
</dbReference>
<name>A0A1H9QK02_9STRE</name>
<evidence type="ECO:0000313" key="2">
    <source>
        <dbReference type="Proteomes" id="UP000182712"/>
    </source>
</evidence>
<dbReference type="RefSeq" id="WP_074627554.1">
    <property type="nucleotide sequence ID" value="NZ_FOGM01000006.1"/>
</dbReference>
<proteinExistence type="predicted"/>
<dbReference type="EMBL" id="FOGM01000006">
    <property type="protein sequence ID" value="SER60103.1"/>
    <property type="molecule type" value="Genomic_DNA"/>
</dbReference>
<sequence length="175" mass="19565">MSLLDIAKGLKKNGFDPRKDSVNGQPAIPAGTYPVVLKKATFNVSDSGWESLGYQFEVRGGEYDGRTDFVTFGTLDTWKNKKGETIDLGWSVERTIKFFQKVIVLAGDELKNSDFEDGKAMEEALQRKAVGSYFNLVIDEGVSKKGKEYRNYDIEEEVSQPIMSAAEIDDDDLPF</sequence>
<accession>A0A1H9QK02</accession>
<evidence type="ECO:0000313" key="1">
    <source>
        <dbReference type="EMBL" id="SER60103.1"/>
    </source>
</evidence>
<evidence type="ECO:0008006" key="3">
    <source>
        <dbReference type="Google" id="ProtNLM"/>
    </source>
</evidence>
<organism evidence="1 2">
    <name type="scientific">Streptococcus gallolyticus</name>
    <dbReference type="NCBI Taxonomy" id="315405"/>
    <lineage>
        <taxon>Bacteria</taxon>
        <taxon>Bacillati</taxon>
        <taxon>Bacillota</taxon>
        <taxon>Bacilli</taxon>
        <taxon>Lactobacillales</taxon>
        <taxon>Streptococcaceae</taxon>
        <taxon>Streptococcus</taxon>
    </lineage>
</organism>
<dbReference type="AlphaFoldDB" id="A0A1H9QK02"/>
<gene>
    <name evidence="1" type="ORF">SAMN04487840_1067</name>
</gene>
<reference evidence="1 2" key="1">
    <citation type="submission" date="2016-10" db="EMBL/GenBank/DDBJ databases">
        <authorList>
            <person name="de Groot N.N."/>
        </authorList>
    </citation>
    <scope>NUCLEOTIDE SEQUENCE [LARGE SCALE GENOMIC DNA]</scope>
    <source>
        <strain evidence="1 2">VTM2R47</strain>
    </source>
</reference>
<protein>
    <recommendedName>
        <fullName evidence="3">DUF669 domain-containing protein</fullName>
    </recommendedName>
</protein>